<keyword evidence="3" id="KW-1185">Reference proteome</keyword>
<dbReference type="AlphaFoldDB" id="A0AAQ3SDL4"/>
<feature type="compositionally biased region" description="Polar residues" evidence="1">
    <location>
        <begin position="1"/>
        <end position="16"/>
    </location>
</feature>
<evidence type="ECO:0000313" key="3">
    <source>
        <dbReference type="Proteomes" id="UP001341281"/>
    </source>
</evidence>
<accession>A0AAQ3SDL4</accession>
<protein>
    <submittedName>
        <fullName evidence="2">Uncharacterized protein</fullName>
    </submittedName>
</protein>
<sequence>AVLSSTKADSLLSAQRPTALGRQRAQDRRRRLPPTAAANTPAPHPSNSPDNALPPSQGRRAPPPVAVTPAPRRLRPSAWPPGAAPRPRLQPPGQSLSNACDLRYGFPAQCGAPSTCDLRHPPAPLPAPPPRGAAAPAGTLPPVATAACCAAACAAPPPLATSA</sequence>
<proteinExistence type="predicted"/>
<evidence type="ECO:0000313" key="2">
    <source>
        <dbReference type="EMBL" id="WVZ51503.1"/>
    </source>
</evidence>
<reference evidence="2 3" key="1">
    <citation type="submission" date="2024-02" db="EMBL/GenBank/DDBJ databases">
        <title>High-quality chromosome-scale genome assembly of Pensacola bahiagrass (Paspalum notatum Flugge var. saurae).</title>
        <authorList>
            <person name="Vega J.M."/>
            <person name="Podio M."/>
            <person name="Orjuela J."/>
            <person name="Siena L.A."/>
            <person name="Pessino S.C."/>
            <person name="Combes M.C."/>
            <person name="Mariac C."/>
            <person name="Albertini E."/>
            <person name="Pupilli F."/>
            <person name="Ortiz J.P.A."/>
            <person name="Leblanc O."/>
        </authorList>
    </citation>
    <scope>NUCLEOTIDE SEQUENCE [LARGE SCALE GENOMIC DNA]</scope>
    <source>
        <strain evidence="2">R1</strain>
        <tissue evidence="2">Leaf</tissue>
    </source>
</reference>
<feature type="non-terminal residue" evidence="2">
    <location>
        <position position="1"/>
    </location>
</feature>
<dbReference type="EMBL" id="CP144745">
    <property type="protein sequence ID" value="WVZ51503.1"/>
    <property type="molecule type" value="Genomic_DNA"/>
</dbReference>
<feature type="compositionally biased region" description="Low complexity" evidence="1">
    <location>
        <begin position="33"/>
        <end position="49"/>
    </location>
</feature>
<name>A0AAQ3SDL4_PASNO</name>
<feature type="region of interest" description="Disordered" evidence="1">
    <location>
        <begin position="1"/>
        <end position="100"/>
    </location>
</feature>
<gene>
    <name evidence="2" type="ORF">U9M48_002647</name>
</gene>
<feature type="compositionally biased region" description="Pro residues" evidence="1">
    <location>
        <begin position="78"/>
        <end position="90"/>
    </location>
</feature>
<evidence type="ECO:0000256" key="1">
    <source>
        <dbReference type="SAM" id="MobiDB-lite"/>
    </source>
</evidence>
<organism evidence="2 3">
    <name type="scientific">Paspalum notatum var. saurae</name>
    <dbReference type="NCBI Taxonomy" id="547442"/>
    <lineage>
        <taxon>Eukaryota</taxon>
        <taxon>Viridiplantae</taxon>
        <taxon>Streptophyta</taxon>
        <taxon>Embryophyta</taxon>
        <taxon>Tracheophyta</taxon>
        <taxon>Spermatophyta</taxon>
        <taxon>Magnoliopsida</taxon>
        <taxon>Liliopsida</taxon>
        <taxon>Poales</taxon>
        <taxon>Poaceae</taxon>
        <taxon>PACMAD clade</taxon>
        <taxon>Panicoideae</taxon>
        <taxon>Andropogonodae</taxon>
        <taxon>Paspaleae</taxon>
        <taxon>Paspalinae</taxon>
        <taxon>Paspalum</taxon>
    </lineage>
</organism>
<dbReference type="Proteomes" id="UP001341281">
    <property type="component" value="Chromosome 01"/>
</dbReference>